<keyword evidence="2" id="KW-1185">Reference proteome</keyword>
<gene>
    <name evidence="1" type="ORF">ABSH63_13810</name>
</gene>
<protein>
    <submittedName>
        <fullName evidence="1">DUF3883 domain-containing protein</fullName>
    </submittedName>
</protein>
<proteinExistence type="predicted"/>
<name>A0ABV2AD48_9GAMM</name>
<dbReference type="InterPro" id="IPR011856">
    <property type="entry name" value="tRNA_endonuc-like_dom_sf"/>
</dbReference>
<reference evidence="1 2" key="1">
    <citation type="submission" date="2024-06" db="EMBL/GenBank/DDBJ databases">
        <authorList>
            <person name="Li Z."/>
            <person name="Jiang Y."/>
        </authorList>
    </citation>
    <scope>NUCLEOTIDE SEQUENCE [LARGE SCALE GENOMIC DNA]</scope>
    <source>
        <strain evidence="1 2">HSW-8</strain>
    </source>
</reference>
<sequence length="171" mass="19363">MTRVSNEKKNLNRLAGEFLVASRLTQRGYMVTLQWGTTIGYDILVFDKVGNVAFLEVKSSAQYSRRWILQKKYAEPNAEAIPLDRRFICCVDLAVPQGEPRVYVFPAAVVARGLHYYFSGQFPNSDSYHLSLDFRPQGRTKEDGVQTVGKFIDAERYIDAYSTLGIQPVVA</sequence>
<dbReference type="EMBL" id="JBEPIJ010000020">
    <property type="protein sequence ID" value="MES0875074.1"/>
    <property type="molecule type" value="Genomic_DNA"/>
</dbReference>
<dbReference type="Gene3D" id="3.40.1350.10">
    <property type="match status" value="1"/>
</dbReference>
<evidence type="ECO:0000313" key="2">
    <source>
        <dbReference type="Proteomes" id="UP001465331"/>
    </source>
</evidence>
<accession>A0ABV2AD48</accession>
<comment type="caution">
    <text evidence="1">The sequence shown here is derived from an EMBL/GenBank/DDBJ whole genome shotgun (WGS) entry which is preliminary data.</text>
</comment>
<dbReference type="RefSeq" id="WP_240097678.1">
    <property type="nucleotide sequence ID" value="NZ_JBEPIJ010000020.1"/>
</dbReference>
<organism evidence="1 2">
    <name type="scientific">Sinimarinibacterium thermocellulolyticum</name>
    <dbReference type="NCBI Taxonomy" id="3170016"/>
    <lineage>
        <taxon>Bacteria</taxon>
        <taxon>Pseudomonadati</taxon>
        <taxon>Pseudomonadota</taxon>
        <taxon>Gammaproteobacteria</taxon>
        <taxon>Nevskiales</taxon>
        <taxon>Nevskiaceae</taxon>
        <taxon>Sinimarinibacterium</taxon>
    </lineage>
</organism>
<evidence type="ECO:0000313" key="1">
    <source>
        <dbReference type="EMBL" id="MES0875074.1"/>
    </source>
</evidence>
<dbReference type="Proteomes" id="UP001465331">
    <property type="component" value="Unassembled WGS sequence"/>
</dbReference>